<dbReference type="InterPro" id="IPR050593">
    <property type="entry name" value="LovG"/>
</dbReference>
<dbReference type="InterPro" id="IPR029058">
    <property type="entry name" value="AB_hydrolase_fold"/>
</dbReference>
<comment type="caution">
    <text evidence="4">The sequence shown here is derived from an EMBL/GenBank/DDBJ whole genome shotgun (WGS) entry which is preliminary data.</text>
</comment>
<protein>
    <submittedName>
        <fullName evidence="4">Citrinin biosynthesis oxydoreductase CtnB</fullName>
    </submittedName>
</protein>
<dbReference type="InterPro" id="IPR005645">
    <property type="entry name" value="FSH-like_dom"/>
</dbReference>
<dbReference type="Pfam" id="PF03959">
    <property type="entry name" value="FSH1"/>
    <property type="match status" value="1"/>
</dbReference>
<sequence>MRATIDDRQAALPRILCLHGGGSNSRIFKAQTRALRYELSNYFRFVFVEGPFDSEPGPDVTSAYEKFGPFRRWFRSGPQHPPIDPHTAVACIEKSIYAAMERDDLQGGTGDYVAVMGFSQGAKLAASLLFRQQIRAEKLGQAMSGTNFRFAILLNGRGPLVSMDPELVMNSALLDASQIALDRPVTLEDLCRKEHVLRLPTIHVHGLQDPGLVLHRMLLREYCSKNARLVEWDGAHRVPIKTKDVLPLVHEILQLAKQTGVVFAA</sequence>
<dbReference type="GO" id="GO:0005737">
    <property type="term" value="C:cytoplasm"/>
    <property type="evidence" value="ECO:0007669"/>
    <property type="project" value="TreeGrafter"/>
</dbReference>
<evidence type="ECO:0000256" key="2">
    <source>
        <dbReference type="ARBA" id="ARBA00022801"/>
    </source>
</evidence>
<dbReference type="PANTHER" id="PTHR48070:SF3">
    <property type="entry name" value="ESTERASE DBAE-RELATED"/>
    <property type="match status" value="1"/>
</dbReference>
<dbReference type="Proteomes" id="UP000452235">
    <property type="component" value="Unassembled WGS sequence"/>
</dbReference>
<dbReference type="Gene3D" id="3.40.50.1820">
    <property type="entry name" value="alpha/beta hydrolase"/>
    <property type="match status" value="1"/>
</dbReference>
<comment type="similarity">
    <text evidence="1">Belongs to the LovG family.</text>
</comment>
<dbReference type="EMBL" id="BLJY01000006">
    <property type="protein sequence ID" value="GFF17316.1"/>
    <property type="molecule type" value="Genomic_DNA"/>
</dbReference>
<organism evidence="4 5">
    <name type="scientific">Aspergillus terreus</name>
    <dbReference type="NCBI Taxonomy" id="33178"/>
    <lineage>
        <taxon>Eukaryota</taxon>
        <taxon>Fungi</taxon>
        <taxon>Dikarya</taxon>
        <taxon>Ascomycota</taxon>
        <taxon>Pezizomycotina</taxon>
        <taxon>Eurotiomycetes</taxon>
        <taxon>Eurotiomycetidae</taxon>
        <taxon>Eurotiales</taxon>
        <taxon>Aspergillaceae</taxon>
        <taxon>Aspergillus</taxon>
        <taxon>Aspergillus subgen. Circumdati</taxon>
    </lineage>
</organism>
<dbReference type="GO" id="GO:0044550">
    <property type="term" value="P:secondary metabolite biosynthetic process"/>
    <property type="evidence" value="ECO:0007669"/>
    <property type="project" value="TreeGrafter"/>
</dbReference>
<keyword evidence="2" id="KW-0378">Hydrolase</keyword>
<reference evidence="4 5" key="1">
    <citation type="submission" date="2020-01" db="EMBL/GenBank/DDBJ databases">
        <title>Aspergillus terreus IFO 6365 whole genome shotgun sequence.</title>
        <authorList>
            <person name="Kanamasa S."/>
            <person name="Takahashi H."/>
        </authorList>
    </citation>
    <scope>NUCLEOTIDE SEQUENCE [LARGE SCALE GENOMIC DNA]</scope>
    <source>
        <strain evidence="4 5">IFO 6365</strain>
    </source>
</reference>
<feature type="domain" description="Serine hydrolase" evidence="3">
    <location>
        <begin position="13"/>
        <end position="244"/>
    </location>
</feature>
<gene>
    <name evidence="4" type="ORF">ATEIFO6365_0006066400</name>
</gene>
<dbReference type="SUPFAM" id="SSF53474">
    <property type="entry name" value="alpha/beta-Hydrolases"/>
    <property type="match status" value="1"/>
</dbReference>
<evidence type="ECO:0000313" key="5">
    <source>
        <dbReference type="Proteomes" id="UP000452235"/>
    </source>
</evidence>
<proteinExistence type="inferred from homology"/>
<dbReference type="AlphaFoldDB" id="A0A5M3YY25"/>
<dbReference type="GO" id="GO:0005634">
    <property type="term" value="C:nucleus"/>
    <property type="evidence" value="ECO:0007669"/>
    <property type="project" value="TreeGrafter"/>
</dbReference>
<dbReference type="VEuPathDB" id="FungiDB:ATEG_03437"/>
<evidence type="ECO:0000256" key="1">
    <source>
        <dbReference type="ARBA" id="ARBA00005863"/>
    </source>
</evidence>
<dbReference type="PANTHER" id="PTHR48070">
    <property type="entry name" value="ESTERASE OVCA2"/>
    <property type="match status" value="1"/>
</dbReference>
<dbReference type="OrthoDB" id="414698at2759"/>
<dbReference type="GO" id="GO:0016787">
    <property type="term" value="F:hydrolase activity"/>
    <property type="evidence" value="ECO:0007669"/>
    <property type="project" value="UniProtKB-KW"/>
</dbReference>
<name>A0A5M3YY25_ASPTE</name>
<evidence type="ECO:0000313" key="4">
    <source>
        <dbReference type="EMBL" id="GFF17316.1"/>
    </source>
</evidence>
<evidence type="ECO:0000259" key="3">
    <source>
        <dbReference type="Pfam" id="PF03959"/>
    </source>
</evidence>
<keyword evidence="5" id="KW-1185">Reference proteome</keyword>
<accession>A0A5M3YY25</accession>